<evidence type="ECO:0000313" key="2">
    <source>
        <dbReference type="Proteomes" id="UP000317371"/>
    </source>
</evidence>
<name>A0A540V8E1_9CHLR</name>
<gene>
    <name evidence="1" type="ORF">FKZ61_23165</name>
</gene>
<dbReference type="AlphaFoldDB" id="A0A540V8E1"/>
<keyword evidence="2" id="KW-1185">Reference proteome</keyword>
<dbReference type="PANTHER" id="PTHR43649">
    <property type="entry name" value="ARABINOSE-BINDING PROTEIN-RELATED"/>
    <property type="match status" value="1"/>
</dbReference>
<dbReference type="InParanoid" id="A0A540V8E1"/>
<dbReference type="Pfam" id="PF13416">
    <property type="entry name" value="SBP_bac_8"/>
    <property type="match status" value="1"/>
</dbReference>
<dbReference type="PANTHER" id="PTHR43649:SF12">
    <property type="entry name" value="DIACETYLCHITOBIOSE BINDING PROTEIN DASA"/>
    <property type="match status" value="1"/>
</dbReference>
<evidence type="ECO:0000313" key="1">
    <source>
        <dbReference type="EMBL" id="TQE93036.1"/>
    </source>
</evidence>
<dbReference type="NCBIfam" id="TIGR01409">
    <property type="entry name" value="TAT_signal_seq"/>
    <property type="match status" value="1"/>
</dbReference>
<proteinExistence type="predicted"/>
<accession>A0A540V8E1</accession>
<dbReference type="SUPFAM" id="SSF53850">
    <property type="entry name" value="Periplasmic binding protein-like II"/>
    <property type="match status" value="1"/>
</dbReference>
<dbReference type="PROSITE" id="PS51318">
    <property type="entry name" value="TAT"/>
    <property type="match status" value="1"/>
</dbReference>
<dbReference type="Proteomes" id="UP000317371">
    <property type="component" value="Unassembled WGS sequence"/>
</dbReference>
<dbReference type="OrthoDB" id="9769685at2"/>
<comment type="caution">
    <text evidence="1">The sequence shown here is derived from an EMBL/GenBank/DDBJ whole genome shotgun (WGS) entry which is preliminary data.</text>
</comment>
<sequence length="538" mass="58698">MQSEYIVYTNYSMAAEHVLSVPQMADAGKRAKISIGHMRRGLVCPTQPVLSGKTRQRITIPAFLSLYPTQGGEEMSQGKALSRRDFLRGCAGAAGLALVAGCTAPVQAPATDTTAADGAPAQSAVELLYWSAVHQEWAEAKIEEYQAENPNVNIELVTFGSTLDMNPKMITASAGGTAPNLVFQDRFLVAGWAGRGGATPITDLLPAYDINADDFLEATWNECVWLDQIYGVPFDTDVRAVFWNPELFAEAGLDPDTPPPTHDWEAMVELAGKLTKSASDGSIEIMGFIPTQVLSNAYGNGGDYIYVWANDGDFLKDERTAWMDNPKIVETLQWEYDITNAVGGIDKAAEFSSGWPSMAGFNPFGSGYLAMMVNGGWNLADFAEYYPDLEFNVGIWRKRGQEDDYVNFSGGFCLSLPAGAQHVDETFALVSFLSSYEAQLDAAIRYQRIPALKAAVADKALLDSSPYPEKQKIINESAAYGRFRPVSPVAGQIHSYWVRPGTGRDWVMYGEKSAEQACADMNVAIQEELDAFWSSVEG</sequence>
<dbReference type="InterPro" id="IPR050490">
    <property type="entry name" value="Bact_solute-bd_prot1"/>
</dbReference>
<dbReference type="EMBL" id="VIGC01000056">
    <property type="protein sequence ID" value="TQE93036.1"/>
    <property type="molecule type" value="Genomic_DNA"/>
</dbReference>
<reference evidence="1 2" key="1">
    <citation type="submission" date="2019-06" db="EMBL/GenBank/DDBJ databases">
        <title>Genome sequence of Litorilinea aerophila BAA-2444.</title>
        <authorList>
            <person name="Maclea K.S."/>
            <person name="Maurais E.G."/>
            <person name="Iannazzi L.C."/>
        </authorList>
    </citation>
    <scope>NUCLEOTIDE SEQUENCE [LARGE SCALE GENOMIC DNA]</scope>
    <source>
        <strain evidence="1 2">ATCC BAA-2444</strain>
    </source>
</reference>
<dbReference type="Gene3D" id="3.40.190.10">
    <property type="entry name" value="Periplasmic binding protein-like II"/>
    <property type="match status" value="1"/>
</dbReference>
<dbReference type="InterPro" id="IPR006059">
    <property type="entry name" value="SBP"/>
</dbReference>
<dbReference type="InterPro" id="IPR006311">
    <property type="entry name" value="TAT_signal"/>
</dbReference>
<dbReference type="InterPro" id="IPR019546">
    <property type="entry name" value="TAT_signal_bac_arc"/>
</dbReference>
<protein>
    <submittedName>
        <fullName evidence="1">Extracellular solute-binding protein</fullName>
    </submittedName>
</protein>
<organism evidence="1 2">
    <name type="scientific">Litorilinea aerophila</name>
    <dbReference type="NCBI Taxonomy" id="1204385"/>
    <lineage>
        <taxon>Bacteria</taxon>
        <taxon>Bacillati</taxon>
        <taxon>Chloroflexota</taxon>
        <taxon>Caldilineae</taxon>
        <taxon>Caldilineales</taxon>
        <taxon>Caldilineaceae</taxon>
        <taxon>Litorilinea</taxon>
    </lineage>
</organism>